<comment type="subunit">
    <text evidence="4">Component of the RNA polymerase III (Pol III) complex.</text>
</comment>
<dbReference type="PIRSF" id="PIRSF000777">
    <property type="entry name" value="RNA_polIII_C31"/>
    <property type="match status" value="1"/>
</dbReference>
<proteinExistence type="inferred from homology"/>
<evidence type="ECO:0000256" key="2">
    <source>
        <dbReference type="ARBA" id="ARBA00008352"/>
    </source>
</evidence>
<keyword evidence="7" id="KW-1185">Reference proteome</keyword>
<dbReference type="InterPro" id="IPR024661">
    <property type="entry name" value="RNA_pol_III_Rpc31"/>
</dbReference>
<evidence type="ECO:0000313" key="6">
    <source>
        <dbReference type="EMBL" id="GFR49712.1"/>
    </source>
</evidence>
<evidence type="ECO:0000256" key="3">
    <source>
        <dbReference type="ARBA" id="ARBA00023242"/>
    </source>
</evidence>
<comment type="function">
    <text evidence="4">DNA-dependent RNA polymerase catalyzes the transcription of DNA into RNA using the four ribonucleoside triphosphates as substrates. Specific peripheric component of RNA polymerase III which synthesizes small RNAs, such as 5S rRNA and tRNAs.</text>
</comment>
<protein>
    <recommendedName>
        <fullName evidence="4">DNA-directed RNA polymerase III subunit</fullName>
    </recommendedName>
</protein>
<evidence type="ECO:0000256" key="4">
    <source>
        <dbReference type="PIRNR" id="PIRNR000777"/>
    </source>
</evidence>
<feature type="region of interest" description="Disordered" evidence="5">
    <location>
        <begin position="191"/>
        <end position="260"/>
    </location>
</feature>
<sequence>MSGRGGRGFGRGGGRGGFGGRGGPMGPVARDEDGTVLPTAPAGPPPLFPEVELPEHPDITARDKMLLLRRFELTHRSKASPYFLELPKAQQDTGTLAEGFDPFKQPEPGAAGAAGGAATAGAAAVVGVKRSRPPLSSVLTLVPEYFPEELYSSKDMRASRLQTLKGQDAYFRAQNRGDDAAGLNRLEQLARLEGAAEEGGGRKAGGEGEEEEAADEEEVLHDTDEEEDMEDDDYYQGEHFDDDEGYGDAFEDGGDEGPVY</sequence>
<reference evidence="6 7" key="1">
    <citation type="journal article" date="2021" name="Sci. Rep.">
        <title>Genome sequencing of the multicellular alga Astrephomene provides insights into convergent evolution of germ-soma differentiation.</title>
        <authorList>
            <person name="Yamashita S."/>
            <person name="Yamamoto K."/>
            <person name="Matsuzaki R."/>
            <person name="Suzuki S."/>
            <person name="Yamaguchi H."/>
            <person name="Hirooka S."/>
            <person name="Minakuchi Y."/>
            <person name="Miyagishima S."/>
            <person name="Kawachi M."/>
            <person name="Toyoda A."/>
            <person name="Nozaki H."/>
        </authorList>
    </citation>
    <scope>NUCLEOTIDE SEQUENCE [LARGE SCALE GENOMIC DNA]</scope>
    <source>
        <strain evidence="6 7">NIES-4017</strain>
    </source>
</reference>
<comment type="subcellular location">
    <subcellularLocation>
        <location evidence="1 4">Nucleus</location>
    </subcellularLocation>
</comment>
<name>A0AAD3DYS8_9CHLO</name>
<dbReference type="PANTHER" id="PTHR15367">
    <property type="entry name" value="DNA-DIRECTED RNA POLYMERASE III"/>
    <property type="match status" value="1"/>
</dbReference>
<evidence type="ECO:0000313" key="7">
    <source>
        <dbReference type="Proteomes" id="UP001054857"/>
    </source>
</evidence>
<organism evidence="6 7">
    <name type="scientific">Astrephomene gubernaculifera</name>
    <dbReference type="NCBI Taxonomy" id="47775"/>
    <lineage>
        <taxon>Eukaryota</taxon>
        <taxon>Viridiplantae</taxon>
        <taxon>Chlorophyta</taxon>
        <taxon>core chlorophytes</taxon>
        <taxon>Chlorophyceae</taxon>
        <taxon>CS clade</taxon>
        <taxon>Chlamydomonadales</taxon>
        <taxon>Astrephomenaceae</taxon>
        <taxon>Astrephomene</taxon>
    </lineage>
</organism>
<comment type="caution">
    <text evidence="6">The sequence shown here is derived from an EMBL/GenBank/DDBJ whole genome shotgun (WGS) entry which is preliminary data.</text>
</comment>
<feature type="compositionally biased region" description="Gly residues" evidence="5">
    <location>
        <begin position="1"/>
        <end position="25"/>
    </location>
</feature>
<dbReference type="EMBL" id="BMAR01000032">
    <property type="protein sequence ID" value="GFR49712.1"/>
    <property type="molecule type" value="Genomic_DNA"/>
</dbReference>
<dbReference type="Proteomes" id="UP001054857">
    <property type="component" value="Unassembled WGS sequence"/>
</dbReference>
<dbReference type="GO" id="GO:0006383">
    <property type="term" value="P:transcription by RNA polymerase III"/>
    <property type="evidence" value="ECO:0007669"/>
    <property type="project" value="UniProtKB-UniRule"/>
</dbReference>
<dbReference type="GO" id="GO:0005666">
    <property type="term" value="C:RNA polymerase III complex"/>
    <property type="evidence" value="ECO:0007669"/>
    <property type="project" value="UniProtKB-UniRule"/>
</dbReference>
<feature type="compositionally biased region" description="Acidic residues" evidence="5">
    <location>
        <begin position="207"/>
        <end position="260"/>
    </location>
</feature>
<dbReference type="Pfam" id="PF11705">
    <property type="entry name" value="RNA_pol_3_Rpc31"/>
    <property type="match status" value="1"/>
</dbReference>
<keyword evidence="3 4" id="KW-0539">Nucleus</keyword>
<comment type="similarity">
    <text evidence="2 4">Belongs to the eukaryotic RPC7 RNA polymerase subunit family.</text>
</comment>
<evidence type="ECO:0000256" key="1">
    <source>
        <dbReference type="ARBA" id="ARBA00004123"/>
    </source>
</evidence>
<evidence type="ECO:0000256" key="5">
    <source>
        <dbReference type="SAM" id="MobiDB-lite"/>
    </source>
</evidence>
<feature type="region of interest" description="Disordered" evidence="5">
    <location>
        <begin position="93"/>
        <end position="115"/>
    </location>
</feature>
<accession>A0AAD3DYS8</accession>
<feature type="region of interest" description="Disordered" evidence="5">
    <location>
        <begin position="1"/>
        <end position="53"/>
    </location>
</feature>
<gene>
    <name evidence="6" type="ORF">Agub_g11866</name>
</gene>
<dbReference type="AlphaFoldDB" id="A0AAD3DYS8"/>
<dbReference type="PANTHER" id="PTHR15367:SF2">
    <property type="entry name" value="DNA-DIRECTED RNA POLYMERASE III SUBUNIT"/>
    <property type="match status" value="1"/>
</dbReference>